<evidence type="ECO:0000259" key="2">
    <source>
        <dbReference type="Pfam" id="PF17803"/>
    </source>
</evidence>
<dbReference type="PROSITE" id="PS00330">
    <property type="entry name" value="HEMOLYSIN_CALCIUM"/>
    <property type="match status" value="3"/>
</dbReference>
<reference evidence="3" key="1">
    <citation type="submission" date="2022-06" db="EMBL/GenBank/DDBJ databases">
        <title>Physiological and biochemical characterization and genomic elucidation of a strain of the genus Ensifer adhaerens M8 that combines arsenic oxidation and chromium reduction.</title>
        <authorList>
            <person name="Li X."/>
            <person name="Yu c."/>
        </authorList>
    </citation>
    <scope>NUCLEOTIDE SEQUENCE</scope>
    <source>
        <strain evidence="3">M8</strain>
        <plasmid evidence="3">pB</plasmid>
    </source>
</reference>
<dbReference type="NCBIfam" id="NF012211">
    <property type="entry name" value="tand_rpt_95"/>
    <property type="match status" value="1"/>
</dbReference>
<dbReference type="InterPro" id="IPR010221">
    <property type="entry name" value="VCBS_dom"/>
</dbReference>
<feature type="region of interest" description="Disordered" evidence="1">
    <location>
        <begin position="41"/>
        <end position="65"/>
    </location>
</feature>
<dbReference type="SUPFAM" id="SSF51120">
    <property type="entry name" value="beta-Roll"/>
    <property type="match status" value="2"/>
</dbReference>
<dbReference type="InterPro" id="IPR001343">
    <property type="entry name" value="Hemolysn_Ca-bd"/>
</dbReference>
<dbReference type="PANTHER" id="PTHR14139:SF2">
    <property type="entry name" value="CALSYNTENIN-1"/>
    <property type="match status" value="1"/>
</dbReference>
<dbReference type="Proteomes" id="UP001055460">
    <property type="component" value="Plasmid pB"/>
</dbReference>
<dbReference type="InterPro" id="IPR019960">
    <property type="entry name" value="T1SS_VCA0849"/>
</dbReference>
<dbReference type="RefSeq" id="WP_252161420.1">
    <property type="nucleotide sequence ID" value="NZ_CP098809.1"/>
</dbReference>
<dbReference type="GO" id="GO:0005509">
    <property type="term" value="F:calcium ion binding"/>
    <property type="evidence" value="ECO:0007669"/>
    <property type="project" value="InterPro"/>
</dbReference>
<protein>
    <submittedName>
        <fullName evidence="3">VCBS domain-containing protein</fullName>
    </submittedName>
</protein>
<feature type="domain" description="RapA2 cadherin-like" evidence="2">
    <location>
        <begin position="590"/>
        <end position="681"/>
    </location>
</feature>
<dbReference type="NCBIfam" id="TIGR01965">
    <property type="entry name" value="VCBS_repeat"/>
    <property type="match status" value="12"/>
</dbReference>
<proteinExistence type="predicted"/>
<dbReference type="PANTHER" id="PTHR14139">
    <property type="entry name" value="CALSYNTENIN"/>
    <property type="match status" value="1"/>
</dbReference>
<evidence type="ECO:0000313" key="4">
    <source>
        <dbReference type="Proteomes" id="UP001055460"/>
    </source>
</evidence>
<name>A0A9Q9DE17_ENSAD</name>
<evidence type="ECO:0000256" key="1">
    <source>
        <dbReference type="SAM" id="MobiDB-lite"/>
    </source>
</evidence>
<geneLocation type="plasmid" evidence="3 4">
    <name>pB</name>
</geneLocation>
<feature type="region of interest" description="Disordered" evidence="1">
    <location>
        <begin position="194"/>
        <end position="218"/>
    </location>
</feature>
<dbReference type="InterPro" id="IPR040853">
    <property type="entry name" value="RapA2_cadherin-like"/>
</dbReference>
<dbReference type="Pfam" id="PF17803">
    <property type="entry name" value="Cadherin_4"/>
    <property type="match status" value="2"/>
</dbReference>
<dbReference type="Pfam" id="PF00353">
    <property type="entry name" value="HemolysinCabind"/>
    <property type="match status" value="2"/>
</dbReference>
<dbReference type="Gene3D" id="2.60.40.10">
    <property type="entry name" value="Immunoglobulins"/>
    <property type="match status" value="4"/>
</dbReference>
<dbReference type="InterPro" id="IPR018511">
    <property type="entry name" value="Hemolysin-typ_Ca-bd_CS"/>
</dbReference>
<sequence>MATEGTAISNDAAALSAEAIEFRNAPDGKADRLVAQAAPAGEPELIDPATGAPVKGAETASQTAPMPTEISADASNIVHLPAGASIEKIKVVGNDIVLEQPDGSTITIHNAALKVPTFLIGDAEIPRETLVAVLGENGINVAAGPDGSISVVSNQSSGGDFAGANGDIGEAGPVINLLAPTALQFPTLETTELLPPTLDPNDAPSIIPDGSSGPGGIFVSDRQVDEAGLASGSRAGDGSASVKGIFTISDPDGAGDIASLTINGRTFPIGGLVGQSVAGEFGVLTITAYDPATGVAQYTYELTSPVIGSGVNPGANVEQDRDIFTLTVTDGDGATGTATLRVDIVDDIPVIGITNPETAQVAEGQTLNGSWTLTAGADGVGTVDVTVGNTTQTLTLTAGQKVDFTLAEGTLTVNADKTWSFTAASNLNNAGGLDVTFSLSARDGDNDTTSDSQTIKVVDGAGPSVDPLAASAALTLDDQNLANGSTPVGGAETSSGTIGFVAGSDTIATIAFGDTSGLTSVLVWDRISDTQIIGRAGGTAVVTLDLVRAGDSATVTATLNSNYASHSDDFANLGQVKVIATDTDGDRAEGTVTIAVSDDMPVAAADTDSVSEDGAVFADGNVLTGSGGADENGTDGVKDIAGADGVSVTSVSFGSTTGLVGGSTAGQFGTLVLNSDGSYTYTLNNATAGVQSLAAGQMVTDTFTYEITDGDGDRSSTTVTITITGTNDAPVITTGPQSGKVAEIGDNAAGENTVTHTQGGTVGFSDVDTLDTHSASFKANGEGYLGKFALGTVDQAGDKVGWNFEIADSVLDSLQAGQTLTQTYDVTINDGHGGTAKQTVTIVITGTNDAPVITSGVQSGAVTEITDKATGENTVTHTQGGAVGFSDVDTLDTHTASFKANGNGYLGTFALDPLNQATDQVGWSFKVADSVLDSLQAGQKLTQTYDVTVDDGKGGTATQTVTITITGTNDAPVITSGWQLGGVVERFDGFPGENTVTHTQDGTIGFRDVDTLDTHTASFTAGGNGYLGTFSLDPLNQATDKLGWNFQVADSVLDSLQAGQILVQTYDVTVDDGHGGTATQTVTIVIAGTNDAPVITSGVQSGAVTEIADKATGENTVTHTQDGAVTFTDVDTLDTHSASFLPQGRGYLGTFSLDAVDQAADRIGWNFKVADGVLDSLQAGQTLTQKYTVFVNDGHGGIVAQTVTIAITGTNDAPVITSGAQSATVTERGDGAAGENSVVHVNAGKVAFADVDTLDTHSASFKANGEGYLGKFALDPVNQSGNSVGWTFKVADGVIDSLQAGQSLTQTYDVTIDDGHGGTAKQTVTIVITGTNDAPVITSGVQSGAVTEITDKATGENTVTHTQGGAVGFSDVDTLDTHTASFKANGNGYLGTFALDPLNQATDQVGWSFKVADSVLDSLQAGQKLTQTYDVTVDDGKGGTATQTVTITITGTNDAPVITSDVQSGAVTEITDKATGENTATHTQGGAVGFSDVDTLDEHSASFTANGNGYLGTFALDPLNQATDQVGWSFQVADSVLDSLQAGQKLTQTYDVTVDDGKGGTATQAVTITITGTNDAPVITSGVQSGAVTEIVDKATGENTVTHTQDGAVTFTDVDTLDEHSASFTANGNGYLGTFALDPLNQATDKVGWSFNVADSVLDSLQAGQVLTQTYDVTVDDGKGGTATQTVTITITGTNDAPIITSGTQTGSVTEIADKATGENTATHTQGGTIGFSDVDTLDTHSASFKANGNGYLGTFALDPVNQAGDTVGWSFQVADSVLDSLQAGQTLTQTYDVTVDDGKSGTVTQTVTITITGTNDAPIITSGTQSGSVTEIADNAGGENATLHAKAGEVTFSDADTLDVHKASFVAGGSGYLGTFSLGAVDQAGNSVGWSFQVADSVLDSLQAHQVLTQTYEVTVDDDHGGTAKQTVTITITGTNDAPILTVDNSGSVTEDVSVVAGKLSDSGSLSYADVDIGDTHTVSSTLAGAPVWSGGNLSAVLSASQIAELTSNFSTAGSSWNYNVSNALVQFLDSGETITFSYNVAVTDSKGATDTETVTITINGANDAPVVASTSVWLPSDPTQQATGYTNGYPLHVSVPTDVDGENVTVTATTAPNEVFYFNGNSYVQLIAGTVLYNPAAGINLLDDLVYRPTSIVNDTPSVTLNLSANDGSGPVPYSVTISEIAPTRIGGPVNSISDNSGPLTSGNSAQANVVLGSTFASAVNADPSGGLLSLFTNFQNWNNKGATDPSGTYATVNSGDRNGNDLEKQVNVFVFVDGIKFQVIFANDANPDNWAYDASSGLMKADVDFDLIKNTTNSSQTLAQYLAIPANAPEATDVWTVQYEDNKGGNEQARYFKFDFSKFDPGDPGIIVVGDSGKSNLIYGTSGNDTLTGGALDDTIIGRGGNDLINGGGGHDTLRGGGGSDRIDGGADNDLLDLSDSTAGVTFTLVQGSSDTTVNLTSVGLGTDTYRNIEGLIGSDYSDTLTGSASDDQIYGGRGADTIIGGGGNDMLYGGAGADHMTGGGGGDTFVIGSDAPGIEDVITDYNYGDGDAVDLSELLGSLPSNTTLENNYVRVQDAGGDNANLQVDTDGVGSGGWHTVAVLEDFHVSTDVVKILFNNNGTKTEQDVH</sequence>
<feature type="domain" description="RapA2 cadherin-like" evidence="2">
    <location>
        <begin position="1927"/>
        <end position="1983"/>
    </location>
</feature>
<feature type="compositionally biased region" description="Low complexity" evidence="1">
    <location>
        <begin position="194"/>
        <end position="211"/>
    </location>
</feature>
<dbReference type="NCBIfam" id="TIGR03661">
    <property type="entry name" value="T1SS_VCA0849"/>
    <property type="match status" value="1"/>
</dbReference>
<dbReference type="PRINTS" id="PR00313">
    <property type="entry name" value="CABNDNGRPT"/>
</dbReference>
<dbReference type="InterPro" id="IPR011049">
    <property type="entry name" value="Serralysin-like_metalloprot_C"/>
</dbReference>
<dbReference type="EMBL" id="CP098809">
    <property type="protein sequence ID" value="USJ28283.1"/>
    <property type="molecule type" value="Genomic_DNA"/>
</dbReference>
<organism evidence="3 4">
    <name type="scientific">Ensifer adhaerens</name>
    <name type="common">Sinorhizobium morelense</name>
    <dbReference type="NCBI Taxonomy" id="106592"/>
    <lineage>
        <taxon>Bacteria</taxon>
        <taxon>Pseudomonadati</taxon>
        <taxon>Pseudomonadota</taxon>
        <taxon>Alphaproteobacteria</taxon>
        <taxon>Hyphomicrobiales</taxon>
        <taxon>Rhizobiaceae</taxon>
        <taxon>Sinorhizobium/Ensifer group</taxon>
        <taxon>Ensifer</taxon>
    </lineage>
</organism>
<accession>A0A9Q9DE17</accession>
<dbReference type="InterPro" id="IPR013783">
    <property type="entry name" value="Ig-like_fold"/>
</dbReference>
<evidence type="ECO:0000313" key="3">
    <source>
        <dbReference type="EMBL" id="USJ28283.1"/>
    </source>
</evidence>
<keyword evidence="3" id="KW-0614">Plasmid</keyword>
<gene>
    <name evidence="3" type="ORF">NE863_31055</name>
</gene>